<dbReference type="AlphaFoldDB" id="U9U754"/>
<feature type="compositionally biased region" description="Basic and acidic residues" evidence="1">
    <location>
        <begin position="39"/>
        <end position="53"/>
    </location>
</feature>
<evidence type="ECO:0000256" key="1">
    <source>
        <dbReference type="SAM" id="MobiDB-lite"/>
    </source>
</evidence>
<gene>
    <name evidence="2" type="ORF">GLOINDRAFT_23000</name>
</gene>
<accession>U9U754</accession>
<dbReference type="HOGENOM" id="CLU_2942910_0_0_1"/>
<organism evidence="2">
    <name type="scientific">Rhizophagus irregularis (strain DAOM 181602 / DAOM 197198 / MUCL 43194)</name>
    <name type="common">Arbuscular mycorrhizal fungus</name>
    <name type="synonym">Glomus intraradices</name>
    <dbReference type="NCBI Taxonomy" id="747089"/>
    <lineage>
        <taxon>Eukaryota</taxon>
        <taxon>Fungi</taxon>
        <taxon>Fungi incertae sedis</taxon>
        <taxon>Mucoromycota</taxon>
        <taxon>Glomeromycotina</taxon>
        <taxon>Glomeromycetes</taxon>
        <taxon>Glomerales</taxon>
        <taxon>Glomeraceae</taxon>
        <taxon>Rhizophagus</taxon>
    </lineage>
</organism>
<feature type="region of interest" description="Disordered" evidence="1">
    <location>
        <begin position="38"/>
        <end position="60"/>
    </location>
</feature>
<name>U9U754_RHIID</name>
<evidence type="ECO:0000313" key="2">
    <source>
        <dbReference type="EMBL" id="ESA16254.1"/>
    </source>
</evidence>
<sequence length="60" mass="6828">MRDCALEKNNLLFITEPDAAFSESFGKVKILVPLARQQHNHEHKAVTERRESGNEYGTSI</sequence>
<reference evidence="2" key="1">
    <citation type="submission" date="2013-07" db="EMBL/GenBank/DDBJ databases">
        <title>The genome of an arbuscular mycorrhizal fungus provides insights into the evolution of the oldest plant symbiosis.</title>
        <authorList>
            <consortium name="DOE Joint Genome Institute"/>
            <person name="Tisserant E."/>
            <person name="Malbreil M."/>
            <person name="Kuo A."/>
            <person name="Kohler A."/>
            <person name="Symeonidi A."/>
            <person name="Balestrini R."/>
            <person name="Charron P."/>
            <person name="Duensing N."/>
            <person name="Frei-dit-Frey N."/>
            <person name="Gianinazzi-Pearson V."/>
            <person name="Gilbert B."/>
            <person name="Handa Y."/>
            <person name="Hijri M."/>
            <person name="Kaul R."/>
            <person name="Kawaguchi M."/>
            <person name="Krajinski F."/>
            <person name="Lammers P."/>
            <person name="Lapierre D."/>
            <person name="Masclaux F.G."/>
            <person name="Murat C."/>
            <person name="Morin E."/>
            <person name="Ndikumana S."/>
            <person name="Pagni M."/>
            <person name="Petitpierre D."/>
            <person name="Requena N."/>
            <person name="Rosikiewicz P."/>
            <person name="Riley R."/>
            <person name="Saito K."/>
            <person name="San Clemente H."/>
            <person name="Shapiro H."/>
            <person name="van Tuinen D."/>
            <person name="Becard G."/>
            <person name="Bonfante P."/>
            <person name="Paszkowski U."/>
            <person name="Shachar-Hill Y."/>
            <person name="Young J.P."/>
            <person name="Sanders I.R."/>
            <person name="Henrissat B."/>
            <person name="Rensing S.A."/>
            <person name="Grigoriev I.V."/>
            <person name="Corradi N."/>
            <person name="Roux C."/>
            <person name="Martin F."/>
        </authorList>
    </citation>
    <scope>NUCLEOTIDE SEQUENCE</scope>
    <source>
        <strain evidence="2">DAOM 197198</strain>
    </source>
</reference>
<proteinExistence type="predicted"/>
<protein>
    <submittedName>
        <fullName evidence="2">Uncharacterized protein</fullName>
    </submittedName>
</protein>
<dbReference type="EMBL" id="KI281201">
    <property type="protein sequence ID" value="ESA16254.1"/>
    <property type="molecule type" value="Genomic_DNA"/>
</dbReference>